<feature type="region of interest" description="Disordered" evidence="3">
    <location>
        <begin position="90"/>
        <end position="243"/>
    </location>
</feature>
<dbReference type="Proteomes" id="UP001046870">
    <property type="component" value="Chromosome 17"/>
</dbReference>
<dbReference type="SMART" id="SM00326">
    <property type="entry name" value="SH3"/>
    <property type="match status" value="1"/>
</dbReference>
<dbReference type="SUPFAM" id="SSF50044">
    <property type="entry name" value="SH3-domain"/>
    <property type="match status" value="1"/>
</dbReference>
<dbReference type="PANTHER" id="PTHR10654:SF18">
    <property type="entry name" value="IP17195P"/>
    <property type="match status" value="1"/>
</dbReference>
<dbReference type="EMBL" id="JAFDVH010000017">
    <property type="protein sequence ID" value="KAG7462162.1"/>
    <property type="molecule type" value="Genomic_DNA"/>
</dbReference>
<feature type="domain" description="SH3" evidence="4">
    <location>
        <begin position="3"/>
        <end position="64"/>
    </location>
</feature>
<dbReference type="PROSITE" id="PS50002">
    <property type="entry name" value="SH3"/>
    <property type="match status" value="1"/>
</dbReference>
<dbReference type="InterPro" id="IPR001452">
    <property type="entry name" value="SH3_domain"/>
</dbReference>
<dbReference type="Pfam" id="PF14604">
    <property type="entry name" value="SH3_9"/>
    <property type="match status" value="1"/>
</dbReference>
<dbReference type="PANTHER" id="PTHR10654">
    <property type="entry name" value="CAS SCAFFOLDING PROTEIN"/>
    <property type="match status" value="1"/>
</dbReference>
<dbReference type="Gene3D" id="2.30.30.40">
    <property type="entry name" value="SH3 Domains"/>
    <property type="match status" value="1"/>
</dbReference>
<gene>
    <name evidence="5" type="ORF">MATL_G00199490</name>
</gene>
<dbReference type="GO" id="GO:0016477">
    <property type="term" value="P:cell migration"/>
    <property type="evidence" value="ECO:0007669"/>
    <property type="project" value="TreeGrafter"/>
</dbReference>
<evidence type="ECO:0000259" key="4">
    <source>
        <dbReference type="PROSITE" id="PS50002"/>
    </source>
</evidence>
<dbReference type="FunFam" id="2.30.30.40:FF:000009">
    <property type="entry name" value="Breast cancer anti-estrogen resistance 1"/>
    <property type="match status" value="1"/>
</dbReference>
<dbReference type="PRINTS" id="PR00452">
    <property type="entry name" value="SH3DOMAIN"/>
</dbReference>
<dbReference type="GO" id="GO:0007169">
    <property type="term" value="P:cell surface receptor protein tyrosine kinase signaling pathway"/>
    <property type="evidence" value="ECO:0007669"/>
    <property type="project" value="TreeGrafter"/>
</dbReference>
<comment type="caution">
    <text evidence="5">The sequence shown here is derived from an EMBL/GenBank/DDBJ whole genome shotgun (WGS) entry which is preliminary data.</text>
</comment>
<evidence type="ECO:0000256" key="1">
    <source>
        <dbReference type="ARBA" id="ARBA00022443"/>
    </source>
</evidence>
<dbReference type="AlphaFoldDB" id="A0A9D3PJY2"/>
<dbReference type="InterPro" id="IPR036028">
    <property type="entry name" value="SH3-like_dom_sf"/>
</dbReference>
<reference evidence="5" key="1">
    <citation type="submission" date="2021-01" db="EMBL/GenBank/DDBJ databases">
        <authorList>
            <person name="Zahm M."/>
            <person name="Roques C."/>
            <person name="Cabau C."/>
            <person name="Klopp C."/>
            <person name="Donnadieu C."/>
            <person name="Jouanno E."/>
            <person name="Lampietro C."/>
            <person name="Louis A."/>
            <person name="Herpin A."/>
            <person name="Echchiki A."/>
            <person name="Berthelot C."/>
            <person name="Parey E."/>
            <person name="Roest-Crollius H."/>
            <person name="Braasch I."/>
            <person name="Postlethwait J."/>
            <person name="Bobe J."/>
            <person name="Montfort J."/>
            <person name="Bouchez O."/>
            <person name="Begum T."/>
            <person name="Mejri S."/>
            <person name="Adams A."/>
            <person name="Chen W.-J."/>
            <person name="Guiguen Y."/>
        </authorList>
    </citation>
    <scope>NUCLEOTIDE SEQUENCE</scope>
    <source>
        <strain evidence="5">YG-15Mar2019-1</strain>
        <tissue evidence="5">Brain</tissue>
    </source>
</reference>
<organism evidence="5 6">
    <name type="scientific">Megalops atlanticus</name>
    <name type="common">Tarpon</name>
    <name type="synonym">Clupea gigantea</name>
    <dbReference type="NCBI Taxonomy" id="7932"/>
    <lineage>
        <taxon>Eukaryota</taxon>
        <taxon>Metazoa</taxon>
        <taxon>Chordata</taxon>
        <taxon>Craniata</taxon>
        <taxon>Vertebrata</taxon>
        <taxon>Euteleostomi</taxon>
        <taxon>Actinopterygii</taxon>
        <taxon>Neopterygii</taxon>
        <taxon>Teleostei</taxon>
        <taxon>Elopiformes</taxon>
        <taxon>Megalopidae</taxon>
        <taxon>Megalops</taxon>
    </lineage>
</organism>
<accession>A0A9D3PJY2</accession>
<dbReference type="OrthoDB" id="5983572at2759"/>
<name>A0A9D3PJY2_MEGAT</name>
<evidence type="ECO:0000313" key="5">
    <source>
        <dbReference type="EMBL" id="KAG7462162.1"/>
    </source>
</evidence>
<dbReference type="GO" id="GO:0005886">
    <property type="term" value="C:plasma membrane"/>
    <property type="evidence" value="ECO:0007669"/>
    <property type="project" value="TreeGrafter"/>
</dbReference>
<evidence type="ECO:0000256" key="2">
    <source>
        <dbReference type="PROSITE-ProRule" id="PRU00192"/>
    </source>
</evidence>
<sequence>MTLSTVLAKALFDNVAESAEELAFRKGDILMVLEQDSSGPGWWLCSLHGRQGIAPANRLRLLNTSQPCPAPSADPAPVYLCPSSCPAPRPAAEDSVYLSPGPVPRAAQLDPPAGGDAGEGVYLSPPSLGAPPRGEGRPRTRSSSSSRPRPDWEVGVTGRARSPSLRGRGADAGTPKHQSLYQTPPNPIPAATQLPGATPTPAGDPSPSPCTWPLAGSPGWPLRAPPSPAEWRPTPTWSPEKPSGWAVRRVATLCPGSL</sequence>
<evidence type="ECO:0000313" key="6">
    <source>
        <dbReference type="Proteomes" id="UP001046870"/>
    </source>
</evidence>
<protein>
    <recommendedName>
        <fullName evidence="4">SH3 domain-containing protein</fullName>
    </recommendedName>
</protein>
<keyword evidence="1 2" id="KW-0728">SH3 domain</keyword>
<keyword evidence="6" id="KW-1185">Reference proteome</keyword>
<proteinExistence type="predicted"/>
<evidence type="ECO:0000256" key="3">
    <source>
        <dbReference type="SAM" id="MobiDB-lite"/>
    </source>
</evidence>
<dbReference type="InterPro" id="IPR037362">
    <property type="entry name" value="CAS_fam"/>
</dbReference>
<dbReference type="GO" id="GO:0005737">
    <property type="term" value="C:cytoplasm"/>
    <property type="evidence" value="ECO:0007669"/>
    <property type="project" value="TreeGrafter"/>
</dbReference>